<comment type="caution">
    <text evidence="2">The sequence shown here is derived from an EMBL/GenBank/DDBJ whole genome shotgun (WGS) entry which is preliminary data.</text>
</comment>
<name>A0ABP4DCK6_9ACTN</name>
<sequence>MSSRAAIVRGAAAVILLEARCAADTRGAHGSAHEERGRRAADHHAPRAPLPGGDRSASRRERHRHCHGERFGCRKGTAAVAVSPDGTAFTVTCSDCLAQAGGNSDPTAFRKNCRLNLIVFQGSPDTVF</sequence>
<evidence type="ECO:0000256" key="1">
    <source>
        <dbReference type="SAM" id="MobiDB-lite"/>
    </source>
</evidence>
<protein>
    <submittedName>
        <fullName evidence="2">Uncharacterized protein</fullName>
    </submittedName>
</protein>
<dbReference type="Pfam" id="PF14273">
    <property type="entry name" value="DUF4360"/>
    <property type="match status" value="1"/>
</dbReference>
<organism evidence="2 3">
    <name type="scientific">Streptomyces thermogriseus</name>
    <dbReference type="NCBI Taxonomy" id="75292"/>
    <lineage>
        <taxon>Bacteria</taxon>
        <taxon>Bacillati</taxon>
        <taxon>Actinomycetota</taxon>
        <taxon>Actinomycetes</taxon>
        <taxon>Kitasatosporales</taxon>
        <taxon>Streptomycetaceae</taxon>
        <taxon>Streptomyces</taxon>
    </lineage>
</organism>
<accession>A0ABP4DCK6</accession>
<dbReference type="Proteomes" id="UP001501072">
    <property type="component" value="Unassembled WGS sequence"/>
</dbReference>
<dbReference type="EMBL" id="BAAAHU010000007">
    <property type="protein sequence ID" value="GAA1005886.1"/>
    <property type="molecule type" value="Genomic_DNA"/>
</dbReference>
<evidence type="ECO:0000313" key="2">
    <source>
        <dbReference type="EMBL" id="GAA1005886.1"/>
    </source>
</evidence>
<evidence type="ECO:0000313" key="3">
    <source>
        <dbReference type="Proteomes" id="UP001501072"/>
    </source>
</evidence>
<reference evidence="3" key="1">
    <citation type="journal article" date="2019" name="Int. J. Syst. Evol. Microbiol.">
        <title>The Global Catalogue of Microorganisms (GCM) 10K type strain sequencing project: providing services to taxonomists for standard genome sequencing and annotation.</title>
        <authorList>
            <consortium name="The Broad Institute Genomics Platform"/>
            <consortium name="The Broad Institute Genome Sequencing Center for Infectious Disease"/>
            <person name="Wu L."/>
            <person name="Ma J."/>
        </authorList>
    </citation>
    <scope>NUCLEOTIDE SEQUENCE [LARGE SCALE GENOMIC DNA]</scope>
    <source>
        <strain evidence="3">JCM 11269</strain>
    </source>
</reference>
<feature type="region of interest" description="Disordered" evidence="1">
    <location>
        <begin position="27"/>
        <end position="63"/>
    </location>
</feature>
<feature type="compositionally biased region" description="Basic and acidic residues" evidence="1">
    <location>
        <begin position="27"/>
        <end position="45"/>
    </location>
</feature>
<dbReference type="InterPro" id="IPR025649">
    <property type="entry name" value="DUF4360"/>
</dbReference>
<gene>
    <name evidence="2" type="ORF">GCM10009564_11820</name>
</gene>
<proteinExistence type="predicted"/>
<keyword evidence="3" id="KW-1185">Reference proteome</keyword>